<keyword evidence="3" id="KW-1185">Reference proteome</keyword>
<feature type="compositionally biased region" description="Low complexity" evidence="1">
    <location>
        <begin position="188"/>
        <end position="209"/>
    </location>
</feature>
<feature type="compositionally biased region" description="Polar residues" evidence="1">
    <location>
        <begin position="842"/>
        <end position="858"/>
    </location>
</feature>
<evidence type="ECO:0000313" key="3">
    <source>
        <dbReference type="Proteomes" id="UP000383932"/>
    </source>
</evidence>
<dbReference type="OrthoDB" id="3144405at2759"/>
<feature type="compositionally biased region" description="Polar residues" evidence="1">
    <location>
        <begin position="365"/>
        <end position="374"/>
    </location>
</feature>
<accession>A0A5N5QUD0</accession>
<sequence length="963" mass="105831">MSESIGKPWIETSVIEILVNHAHELPSPPRLQGRAQIVQFLTFREDSGDGRQPKDRDTVLWAEITDGLAVIPVRIANEATNKIEDQEGRALTYYRRGFFTLKAAVLYEFAPQRITSPSGKVQTKLSNLKQLILDVVELHYISGGGPGVPVAVRSVALQTPLAFREWERCLSFGGKTLTSKQSKERAALESARASRASSRRSNANANKKAPQLPIKAPMQQVTPQPSTENLAAFREWQDAYWGKRVKYRDLNFAFESKEFEVTPEQQLLLDQVIGALKLAATASHPYDPINKNGQSSISSQHDALPSFRASQVVTSTPLDKNPPPGSPTQSQVGELESSDDPAKDENNDDLEHAPQTRQTLDRDNIPTNQGSRVGQSPAKPFSDHSASHGHEEQLDPDDAISERILTGALNDAATSSQSLGGPQRHQPVVLVPDSDPLSQEHRITQMRHSSPWECESVAPEEHRSHSPSPKTPRRSLARGKRHFSPTLSSPPRPIMDMGRDKHADTPPMDRVANSQKPPAGSAHGESQESAAAASLPSPPPEVPNEHIATPQRPDQTLNRRLLPITNDPAILAQASDNVQDKDPQRRPRGTPNESSDTRSRTTQPLKKRRLSQLQSEEPSTVVPQQRSDHSADRRRAFENKRQRLDHSNDPVAATTNAPPEPNLPPPSLGASKDQTKRTKNSGALSNVTESGPTNSNQSALGSVIPHDHEAWSAPSWMTSSRTNRSEAEPPPPLGKSVRFSTGTMHLEDKAQSRRFGLRVVQHPFQKEVWRAPSPDYPPVTASQVADADEDAEPPPQAKPKLEPLTPARHSNTRSSTLPKSDKVAPRRSTILRRSTPRGDSSVPATRSSAKLVTNTTETAAKRKGNSDVGLREGNGNSKAQERNQKVRPLTAGVPGPSTNNANKQSRLHGNADPVESAPKSVTQKQYLKGFKPSLSVDLDQPHVFTWDMWLKAAREADTFWRHE</sequence>
<feature type="compositionally biased region" description="Basic and acidic residues" evidence="1">
    <location>
        <begin position="381"/>
        <end position="393"/>
    </location>
</feature>
<feature type="region of interest" description="Disordered" evidence="1">
    <location>
        <begin position="181"/>
        <end position="221"/>
    </location>
</feature>
<feature type="compositionally biased region" description="Pro residues" evidence="1">
    <location>
        <begin position="658"/>
        <end position="667"/>
    </location>
</feature>
<feature type="compositionally biased region" description="Basic and acidic residues" evidence="1">
    <location>
        <begin position="340"/>
        <end position="364"/>
    </location>
</feature>
<feature type="compositionally biased region" description="Basic residues" evidence="1">
    <location>
        <begin position="471"/>
        <end position="483"/>
    </location>
</feature>
<evidence type="ECO:0000313" key="2">
    <source>
        <dbReference type="EMBL" id="KAB5595153.1"/>
    </source>
</evidence>
<protein>
    <submittedName>
        <fullName evidence="2">Serine/arginine repetitive matrix protein 1</fullName>
    </submittedName>
</protein>
<gene>
    <name evidence="2" type="ORF">CTheo_1441</name>
</gene>
<name>A0A5N5QUD0_9AGAM</name>
<reference evidence="2 3" key="1">
    <citation type="journal article" date="2019" name="Fungal Biol. Biotechnol.">
        <title>Draft genome sequence of fastidious pathogen Ceratobasidium theobromae, which causes vascular-streak dieback in Theobroma cacao.</title>
        <authorList>
            <person name="Ali S.S."/>
            <person name="Asman A."/>
            <person name="Shao J."/>
            <person name="Firmansyah A.P."/>
            <person name="Susilo A.W."/>
            <person name="Rosmana A."/>
            <person name="McMahon P."/>
            <person name="Junaid M."/>
            <person name="Guest D."/>
            <person name="Kheng T.Y."/>
            <person name="Meinhardt L.W."/>
            <person name="Bailey B.A."/>
        </authorList>
    </citation>
    <scope>NUCLEOTIDE SEQUENCE [LARGE SCALE GENOMIC DNA]</scope>
    <source>
        <strain evidence="2 3">CT2</strain>
    </source>
</reference>
<feature type="region of interest" description="Disordered" evidence="1">
    <location>
        <begin position="769"/>
        <end position="920"/>
    </location>
</feature>
<feature type="compositionally biased region" description="Polar residues" evidence="1">
    <location>
        <begin position="808"/>
        <end position="818"/>
    </location>
</feature>
<feature type="compositionally biased region" description="Low complexity" evidence="1">
    <location>
        <begin position="521"/>
        <end position="535"/>
    </location>
</feature>
<feature type="region of interest" description="Disordered" evidence="1">
    <location>
        <begin position="314"/>
        <end position="739"/>
    </location>
</feature>
<organism evidence="2 3">
    <name type="scientific">Ceratobasidium theobromae</name>
    <dbReference type="NCBI Taxonomy" id="1582974"/>
    <lineage>
        <taxon>Eukaryota</taxon>
        <taxon>Fungi</taxon>
        <taxon>Dikarya</taxon>
        <taxon>Basidiomycota</taxon>
        <taxon>Agaricomycotina</taxon>
        <taxon>Agaricomycetes</taxon>
        <taxon>Cantharellales</taxon>
        <taxon>Ceratobasidiaceae</taxon>
        <taxon>Ceratobasidium</taxon>
    </lineage>
</organism>
<comment type="caution">
    <text evidence="2">The sequence shown here is derived from an EMBL/GenBank/DDBJ whole genome shotgun (WGS) entry which is preliminary data.</text>
</comment>
<dbReference type="Proteomes" id="UP000383932">
    <property type="component" value="Unassembled WGS sequence"/>
</dbReference>
<feature type="compositionally biased region" description="Polar residues" evidence="1">
    <location>
        <begin position="680"/>
        <end position="700"/>
    </location>
</feature>
<dbReference type="EMBL" id="SSOP01000012">
    <property type="protein sequence ID" value="KAB5595153.1"/>
    <property type="molecule type" value="Genomic_DNA"/>
</dbReference>
<dbReference type="AlphaFoldDB" id="A0A5N5QUD0"/>
<feature type="compositionally biased region" description="Basic and acidic residues" evidence="1">
    <location>
        <begin position="626"/>
        <end position="648"/>
    </location>
</feature>
<evidence type="ECO:0000256" key="1">
    <source>
        <dbReference type="SAM" id="MobiDB-lite"/>
    </source>
</evidence>
<proteinExistence type="predicted"/>
<feature type="compositionally biased region" description="Polar residues" evidence="1">
    <location>
        <begin position="611"/>
        <end position="625"/>
    </location>
</feature>